<evidence type="ECO:0000313" key="8">
    <source>
        <dbReference type="EMBL" id="BCJ34089.1"/>
    </source>
</evidence>
<dbReference type="GO" id="GO:0046677">
    <property type="term" value="P:response to antibiotic"/>
    <property type="evidence" value="ECO:0007669"/>
    <property type="project" value="UniProtKB-KW"/>
</dbReference>
<dbReference type="GO" id="GO:0043190">
    <property type="term" value="C:ATP-binding cassette (ABC) transporter complex"/>
    <property type="evidence" value="ECO:0007669"/>
    <property type="project" value="InterPro"/>
</dbReference>
<keyword evidence="5" id="KW-0046">Antibiotic resistance</keyword>
<dbReference type="InterPro" id="IPR051784">
    <property type="entry name" value="Nod_factor_ABC_transporter"/>
</dbReference>
<feature type="transmembrane region" description="Helical" evidence="6">
    <location>
        <begin position="139"/>
        <end position="160"/>
    </location>
</feature>
<feature type="transmembrane region" description="Helical" evidence="6">
    <location>
        <begin position="57"/>
        <end position="79"/>
    </location>
</feature>
<keyword evidence="3 6" id="KW-1133">Transmembrane helix</keyword>
<reference evidence="8 9" key="1">
    <citation type="submission" date="2020-08" db="EMBL/GenBank/DDBJ databases">
        <title>Whole genome shotgun sequence of Actinocatenispora thailandica NBRC 105041.</title>
        <authorList>
            <person name="Komaki H."/>
            <person name="Tamura T."/>
        </authorList>
    </citation>
    <scope>NUCLEOTIDE SEQUENCE [LARGE SCALE GENOMIC DNA]</scope>
    <source>
        <strain evidence="8 9">NBRC 105041</strain>
    </source>
</reference>
<dbReference type="PANTHER" id="PTHR43229">
    <property type="entry name" value="NODULATION PROTEIN J"/>
    <property type="match status" value="1"/>
</dbReference>
<sequence>MRTLRLLTVGGAIAYRALFNWTTPAMFVGTLLVSPIFQLLFFVYLGRTLHVGDDLGYLVGNAVLSAALACVYGGTMAVANERRYGTLGPLLLSPLRRAAVFGGRALPYAVNGVLVSAFTLIVGALLLRVPIGVRALPGLALAITAGSLCCAFFGLTLGSIGLRFRDVWLVSNVADAVLLLVSGVNVAPAALPPVLRVAGALLPLRHAATAAREAAGGARLSALVAPLGAELGLAVGYALLAIVLLAAFERGSRRHATLDLL</sequence>
<keyword evidence="2 6" id="KW-0812">Transmembrane</keyword>
<evidence type="ECO:0000256" key="6">
    <source>
        <dbReference type="SAM" id="Phobius"/>
    </source>
</evidence>
<feature type="transmembrane region" description="Helical" evidence="6">
    <location>
        <begin position="21"/>
        <end position="45"/>
    </location>
</feature>
<dbReference type="AlphaFoldDB" id="A0A7R7DLS6"/>
<evidence type="ECO:0000256" key="3">
    <source>
        <dbReference type="ARBA" id="ARBA00022989"/>
    </source>
</evidence>
<dbReference type="RefSeq" id="WP_203960863.1">
    <property type="nucleotide sequence ID" value="NZ_AP023355.1"/>
</dbReference>
<evidence type="ECO:0000313" key="9">
    <source>
        <dbReference type="Proteomes" id="UP000611640"/>
    </source>
</evidence>
<dbReference type="Pfam" id="PF01061">
    <property type="entry name" value="ABC2_membrane"/>
    <property type="match status" value="1"/>
</dbReference>
<dbReference type="InterPro" id="IPR013525">
    <property type="entry name" value="ABC2_TM"/>
</dbReference>
<dbReference type="KEGG" id="atl:Athai_15920"/>
<evidence type="ECO:0000256" key="4">
    <source>
        <dbReference type="ARBA" id="ARBA00023136"/>
    </source>
</evidence>
<protein>
    <recommendedName>
        <fullName evidence="7">ABC-2 type transporter transmembrane domain-containing protein</fullName>
    </recommendedName>
</protein>
<dbReference type="GO" id="GO:0140359">
    <property type="term" value="F:ABC-type transporter activity"/>
    <property type="evidence" value="ECO:0007669"/>
    <property type="project" value="InterPro"/>
</dbReference>
<proteinExistence type="predicted"/>
<dbReference type="PANTHER" id="PTHR43229:SF6">
    <property type="entry name" value="ABC-TYPE MULTIDRUG TRANSPORT SYSTEM, PERMEASE COMPONENT"/>
    <property type="match status" value="1"/>
</dbReference>
<feature type="transmembrane region" description="Helical" evidence="6">
    <location>
        <begin position="231"/>
        <end position="248"/>
    </location>
</feature>
<dbReference type="PIRSF" id="PIRSF006648">
    <property type="entry name" value="DrrB"/>
    <property type="match status" value="1"/>
</dbReference>
<dbReference type="Proteomes" id="UP000611640">
    <property type="component" value="Chromosome"/>
</dbReference>
<feature type="domain" description="ABC-2 type transporter transmembrane" evidence="7">
    <location>
        <begin position="23"/>
        <end position="213"/>
    </location>
</feature>
<feature type="transmembrane region" description="Helical" evidence="6">
    <location>
        <begin position="105"/>
        <end position="127"/>
    </location>
</feature>
<comment type="subcellular location">
    <subcellularLocation>
        <location evidence="1">Membrane</location>
        <topology evidence="1">Multi-pass membrane protein</topology>
    </subcellularLocation>
</comment>
<accession>A0A7R7DLS6</accession>
<organism evidence="8 9">
    <name type="scientific">Actinocatenispora thailandica</name>
    <dbReference type="NCBI Taxonomy" id="227318"/>
    <lineage>
        <taxon>Bacteria</taxon>
        <taxon>Bacillati</taxon>
        <taxon>Actinomycetota</taxon>
        <taxon>Actinomycetes</taxon>
        <taxon>Micromonosporales</taxon>
        <taxon>Micromonosporaceae</taxon>
        <taxon>Actinocatenispora</taxon>
    </lineage>
</organism>
<evidence type="ECO:0000256" key="2">
    <source>
        <dbReference type="ARBA" id="ARBA00022692"/>
    </source>
</evidence>
<dbReference type="InterPro" id="IPR000412">
    <property type="entry name" value="ABC_2_transport"/>
</dbReference>
<name>A0A7R7DLS6_9ACTN</name>
<evidence type="ECO:0000256" key="1">
    <source>
        <dbReference type="ARBA" id="ARBA00004141"/>
    </source>
</evidence>
<feature type="transmembrane region" description="Helical" evidence="6">
    <location>
        <begin position="167"/>
        <end position="187"/>
    </location>
</feature>
<dbReference type="EMBL" id="AP023355">
    <property type="protein sequence ID" value="BCJ34089.1"/>
    <property type="molecule type" value="Genomic_DNA"/>
</dbReference>
<gene>
    <name evidence="8" type="ORF">Athai_15920</name>
</gene>
<keyword evidence="9" id="KW-1185">Reference proteome</keyword>
<evidence type="ECO:0000259" key="7">
    <source>
        <dbReference type="Pfam" id="PF01061"/>
    </source>
</evidence>
<keyword evidence="4 6" id="KW-0472">Membrane</keyword>
<evidence type="ECO:0000256" key="5">
    <source>
        <dbReference type="ARBA" id="ARBA00023251"/>
    </source>
</evidence>